<keyword evidence="2" id="KW-0812">Transmembrane</keyword>
<sequence length="157" mass="17920">MYINRRPNVLDRYATLPAQTKFFIATKMSSKQQLTRLPFRGTLLSRIQVQPQNPLLQIHLLRRCRPTATSKFSTYPGRFNSKTTSNTSSSRLDSDPNNDPYRTPPVSLESLGIGKNMKIVLLAVLSLLGTIETWFWCTAIWAWWKGGEKDKNVEQGC</sequence>
<feature type="compositionally biased region" description="Low complexity" evidence="1">
    <location>
        <begin position="80"/>
        <end position="90"/>
    </location>
</feature>
<dbReference type="RefSeq" id="XP_003017379.1">
    <property type="nucleotide sequence ID" value="XM_003017333.1"/>
</dbReference>
<keyword evidence="2" id="KW-0472">Membrane</keyword>
<dbReference type="OMA" id="CKAIWTW"/>
<feature type="transmembrane region" description="Helical" evidence="2">
    <location>
        <begin position="119"/>
        <end position="144"/>
    </location>
</feature>
<evidence type="ECO:0000313" key="3">
    <source>
        <dbReference type="EMBL" id="EFE36734.1"/>
    </source>
</evidence>
<organism evidence="3 4">
    <name type="scientific">Arthroderma benhamiae (strain ATCC MYA-4681 / CBS 112371)</name>
    <name type="common">Trichophyton mentagrophytes</name>
    <dbReference type="NCBI Taxonomy" id="663331"/>
    <lineage>
        <taxon>Eukaryota</taxon>
        <taxon>Fungi</taxon>
        <taxon>Dikarya</taxon>
        <taxon>Ascomycota</taxon>
        <taxon>Pezizomycotina</taxon>
        <taxon>Eurotiomycetes</taxon>
        <taxon>Eurotiomycetidae</taxon>
        <taxon>Onygenales</taxon>
        <taxon>Arthrodermataceae</taxon>
        <taxon>Trichophyton</taxon>
    </lineage>
</organism>
<proteinExistence type="predicted"/>
<keyword evidence="4" id="KW-1185">Reference proteome</keyword>
<reference evidence="4" key="1">
    <citation type="journal article" date="2011" name="Genome Biol.">
        <title>Comparative and functional genomics provide insights into the pathogenicity of dermatophytic fungi.</title>
        <authorList>
            <person name="Burmester A."/>
            <person name="Shelest E."/>
            <person name="Gloeckner G."/>
            <person name="Heddergott C."/>
            <person name="Schindler S."/>
            <person name="Staib P."/>
            <person name="Heidel A."/>
            <person name="Felder M."/>
            <person name="Petzold A."/>
            <person name="Szafranski K."/>
            <person name="Feuermann M."/>
            <person name="Pedruzzi I."/>
            <person name="Priebe S."/>
            <person name="Groth M."/>
            <person name="Winkler R."/>
            <person name="Li W."/>
            <person name="Kniemeyer O."/>
            <person name="Schroeckh V."/>
            <person name="Hertweck C."/>
            <person name="Hube B."/>
            <person name="White T.C."/>
            <person name="Platzer M."/>
            <person name="Guthke R."/>
            <person name="Heitman J."/>
            <person name="Woestemeyer J."/>
            <person name="Zipfel P.F."/>
            <person name="Monod M."/>
            <person name="Brakhage A.A."/>
        </authorList>
    </citation>
    <scope>NUCLEOTIDE SEQUENCE [LARGE SCALE GENOMIC DNA]</scope>
    <source>
        <strain evidence="4">ATCC MYA-4681 / CBS 112371</strain>
    </source>
</reference>
<dbReference type="KEGG" id="abe:ARB_04259"/>
<dbReference type="EMBL" id="ABSU01000001">
    <property type="protein sequence ID" value="EFE36734.1"/>
    <property type="molecule type" value="Genomic_DNA"/>
</dbReference>
<keyword evidence="2" id="KW-1133">Transmembrane helix</keyword>
<gene>
    <name evidence="3" type="ORF">ARB_04259</name>
</gene>
<comment type="caution">
    <text evidence="3">The sequence shown here is derived from an EMBL/GenBank/DDBJ whole genome shotgun (WGS) entry which is preliminary data.</text>
</comment>
<dbReference type="HOGENOM" id="CLU_138035_0_0_1"/>
<accession>D4AJ11</accession>
<dbReference type="GeneID" id="9524488"/>
<dbReference type="AlphaFoldDB" id="D4AJ11"/>
<dbReference type="Proteomes" id="UP000008866">
    <property type="component" value="Unassembled WGS sequence"/>
</dbReference>
<feature type="region of interest" description="Disordered" evidence="1">
    <location>
        <begin position="72"/>
        <end position="103"/>
    </location>
</feature>
<name>D4AJ11_ARTBC</name>
<dbReference type="eggNOG" id="ENOG502SXI9">
    <property type="taxonomic scope" value="Eukaryota"/>
</dbReference>
<evidence type="ECO:0000256" key="1">
    <source>
        <dbReference type="SAM" id="MobiDB-lite"/>
    </source>
</evidence>
<protein>
    <submittedName>
        <fullName evidence="3">Uncharacterized protein</fullName>
    </submittedName>
</protein>
<evidence type="ECO:0000256" key="2">
    <source>
        <dbReference type="SAM" id="Phobius"/>
    </source>
</evidence>
<evidence type="ECO:0000313" key="4">
    <source>
        <dbReference type="Proteomes" id="UP000008866"/>
    </source>
</evidence>